<keyword evidence="4" id="KW-0804">Transcription</keyword>
<dbReference type="InterPro" id="IPR036864">
    <property type="entry name" value="Zn2-C6_fun-type_DNA-bd_sf"/>
</dbReference>
<dbReference type="SMART" id="SM00066">
    <property type="entry name" value="GAL4"/>
    <property type="match status" value="1"/>
</dbReference>
<dbReference type="Proteomes" id="UP001210925">
    <property type="component" value="Unassembled WGS sequence"/>
</dbReference>
<comment type="subcellular location">
    <subcellularLocation>
        <location evidence="1">Nucleus</location>
    </subcellularLocation>
</comment>
<evidence type="ECO:0000259" key="8">
    <source>
        <dbReference type="PROSITE" id="PS50048"/>
    </source>
</evidence>
<evidence type="ECO:0000256" key="1">
    <source>
        <dbReference type="ARBA" id="ARBA00004123"/>
    </source>
</evidence>
<keyword evidence="6" id="KW-0175">Coiled coil</keyword>
<evidence type="ECO:0000313" key="9">
    <source>
        <dbReference type="EMBL" id="KAJ3256781.1"/>
    </source>
</evidence>
<comment type="caution">
    <text evidence="9">The sequence shown here is derived from an EMBL/GenBank/DDBJ whole genome shotgun (WGS) entry which is preliminary data.</text>
</comment>
<sequence length="566" mass="64800">MARVNNTCQECARKKQKCTREKPTCRGCIISKVACVYPENSTPKPYKKKTLSARERELEERLNQLEAAFKAANSNSSWLLPFHYQPSESTRQVAVLEDSLSFDAEGELAENDALELLGRVSTMSVAVWIRAKENSTMLKYAVRGLGFDLQGNQHLPPICAQKAIQHFSDAIGNPTVTNVRAILTSAILHIKLNRVKEGFAYYTCAVSMAKEVGINKEETLAFLYHDEIEREECRKLWWWIYGIDQFLRFKNKSVLDDSDNGLFLPGNYNIPEQDKTSYLGISIMASKDWFTPPLVDQNIQSCRLLLTRIFGKVLHFNHLYHHEGSKINVIYILSTLACSLELWWANLPGELKNHLNLLYSGMQISSQDTWRVFEMCTMYNFTRAEVLLPILFNYILENKPAMATTRSFMQLTVVAKESATLLKMVLHANPSMILRIPLLVVFLFHLTIPIYCATLIDLPGNMKVELQESLDIHVQIVKHFLKTSKVKPLILDTFDYLISLKDVKKLIVDFTRFKILDQNPMAFQDRPSKADIEPLFPNQLELVQTPWTCESESTAIPDFELLFTPN</sequence>
<dbReference type="GO" id="GO:0005634">
    <property type="term" value="C:nucleus"/>
    <property type="evidence" value="ECO:0007669"/>
    <property type="project" value="UniProtKB-SubCell"/>
</dbReference>
<dbReference type="Gene3D" id="4.10.240.10">
    <property type="entry name" value="Zn(2)-C6 fungal-type DNA-binding domain"/>
    <property type="match status" value="1"/>
</dbReference>
<dbReference type="PANTHER" id="PTHR47338:SF5">
    <property type="entry name" value="ZN(II)2CYS6 TRANSCRIPTION FACTOR (EUROFUNG)"/>
    <property type="match status" value="1"/>
</dbReference>
<dbReference type="GO" id="GO:0000981">
    <property type="term" value="F:DNA-binding transcription factor activity, RNA polymerase II-specific"/>
    <property type="evidence" value="ECO:0007669"/>
    <property type="project" value="InterPro"/>
</dbReference>
<keyword evidence="7" id="KW-0472">Membrane</keyword>
<keyword evidence="10" id="KW-1185">Reference proteome</keyword>
<keyword evidence="7" id="KW-1133">Transmembrane helix</keyword>
<proteinExistence type="predicted"/>
<dbReference type="InterPro" id="IPR001138">
    <property type="entry name" value="Zn2Cys6_DnaBD"/>
</dbReference>
<dbReference type="PROSITE" id="PS50048">
    <property type="entry name" value="ZN2_CY6_FUNGAL_2"/>
    <property type="match status" value="1"/>
</dbReference>
<evidence type="ECO:0000256" key="3">
    <source>
        <dbReference type="ARBA" id="ARBA00023015"/>
    </source>
</evidence>
<evidence type="ECO:0000256" key="6">
    <source>
        <dbReference type="SAM" id="Coils"/>
    </source>
</evidence>
<dbReference type="Pfam" id="PF00172">
    <property type="entry name" value="Zn_clus"/>
    <property type="match status" value="1"/>
</dbReference>
<keyword evidence="2" id="KW-0479">Metal-binding</keyword>
<keyword evidence="7" id="KW-0812">Transmembrane</keyword>
<keyword evidence="5" id="KW-0539">Nucleus</keyword>
<evidence type="ECO:0000256" key="2">
    <source>
        <dbReference type="ARBA" id="ARBA00022723"/>
    </source>
</evidence>
<dbReference type="PANTHER" id="PTHR47338">
    <property type="entry name" value="ZN(II)2CYS6 TRANSCRIPTION FACTOR (EUROFUNG)-RELATED"/>
    <property type="match status" value="1"/>
</dbReference>
<evidence type="ECO:0000313" key="10">
    <source>
        <dbReference type="Proteomes" id="UP001210925"/>
    </source>
</evidence>
<accession>A0AAD5UFM4</accession>
<dbReference type="PROSITE" id="PS00463">
    <property type="entry name" value="ZN2_CY6_FUNGAL_1"/>
    <property type="match status" value="1"/>
</dbReference>
<name>A0AAD5UFM4_9FUNG</name>
<dbReference type="CDD" id="cd00067">
    <property type="entry name" value="GAL4"/>
    <property type="match status" value="1"/>
</dbReference>
<evidence type="ECO:0000256" key="4">
    <source>
        <dbReference type="ARBA" id="ARBA00023163"/>
    </source>
</evidence>
<reference evidence="9" key="1">
    <citation type="submission" date="2020-05" db="EMBL/GenBank/DDBJ databases">
        <title>Phylogenomic resolution of chytrid fungi.</title>
        <authorList>
            <person name="Stajich J.E."/>
            <person name="Amses K."/>
            <person name="Simmons R."/>
            <person name="Seto K."/>
            <person name="Myers J."/>
            <person name="Bonds A."/>
            <person name="Quandt C.A."/>
            <person name="Barry K."/>
            <person name="Liu P."/>
            <person name="Grigoriev I."/>
            <person name="Longcore J.E."/>
            <person name="James T.Y."/>
        </authorList>
    </citation>
    <scope>NUCLEOTIDE SEQUENCE</scope>
    <source>
        <strain evidence="9">PLAUS21</strain>
    </source>
</reference>
<gene>
    <name evidence="9" type="ORF">HK103_005155</name>
</gene>
<dbReference type="SUPFAM" id="SSF57701">
    <property type="entry name" value="Zn2/Cys6 DNA-binding domain"/>
    <property type="match status" value="1"/>
</dbReference>
<dbReference type="EMBL" id="JADGKB010000046">
    <property type="protein sequence ID" value="KAJ3256781.1"/>
    <property type="molecule type" value="Genomic_DNA"/>
</dbReference>
<feature type="transmembrane region" description="Helical" evidence="7">
    <location>
        <begin position="432"/>
        <end position="456"/>
    </location>
</feature>
<dbReference type="InterPro" id="IPR050815">
    <property type="entry name" value="TF_fung"/>
</dbReference>
<feature type="domain" description="Zn(2)-C6 fungal-type" evidence="8">
    <location>
        <begin position="7"/>
        <end position="37"/>
    </location>
</feature>
<dbReference type="GO" id="GO:0008270">
    <property type="term" value="F:zinc ion binding"/>
    <property type="evidence" value="ECO:0007669"/>
    <property type="project" value="InterPro"/>
</dbReference>
<organism evidence="9 10">
    <name type="scientific">Boothiomyces macroporosus</name>
    <dbReference type="NCBI Taxonomy" id="261099"/>
    <lineage>
        <taxon>Eukaryota</taxon>
        <taxon>Fungi</taxon>
        <taxon>Fungi incertae sedis</taxon>
        <taxon>Chytridiomycota</taxon>
        <taxon>Chytridiomycota incertae sedis</taxon>
        <taxon>Chytridiomycetes</taxon>
        <taxon>Rhizophydiales</taxon>
        <taxon>Terramycetaceae</taxon>
        <taxon>Boothiomyces</taxon>
    </lineage>
</organism>
<keyword evidence="3" id="KW-0805">Transcription regulation</keyword>
<protein>
    <recommendedName>
        <fullName evidence="8">Zn(2)-C6 fungal-type domain-containing protein</fullName>
    </recommendedName>
</protein>
<dbReference type="CDD" id="cd12148">
    <property type="entry name" value="fungal_TF_MHR"/>
    <property type="match status" value="1"/>
</dbReference>
<evidence type="ECO:0000256" key="5">
    <source>
        <dbReference type="ARBA" id="ARBA00023242"/>
    </source>
</evidence>
<dbReference type="AlphaFoldDB" id="A0AAD5UFM4"/>
<evidence type="ECO:0000256" key="7">
    <source>
        <dbReference type="SAM" id="Phobius"/>
    </source>
</evidence>
<feature type="coiled-coil region" evidence="6">
    <location>
        <begin position="48"/>
        <end position="75"/>
    </location>
</feature>